<accession>A0A9P0D7I9</accession>
<protein>
    <submittedName>
        <fullName evidence="1">Uncharacterized protein</fullName>
    </submittedName>
</protein>
<keyword evidence="2" id="KW-1185">Reference proteome</keyword>
<dbReference type="OrthoDB" id="6784066at2759"/>
<name>A0A9P0D7I9_9CUCU</name>
<gene>
    <name evidence="1" type="ORF">PSYICH_LOCUS13964</name>
</gene>
<proteinExistence type="predicted"/>
<dbReference type="EMBL" id="OV651819">
    <property type="protein sequence ID" value="CAH1113851.1"/>
    <property type="molecule type" value="Genomic_DNA"/>
</dbReference>
<organism evidence="1 2">
    <name type="scientific">Psylliodes chrysocephalus</name>
    <dbReference type="NCBI Taxonomy" id="3402493"/>
    <lineage>
        <taxon>Eukaryota</taxon>
        <taxon>Metazoa</taxon>
        <taxon>Ecdysozoa</taxon>
        <taxon>Arthropoda</taxon>
        <taxon>Hexapoda</taxon>
        <taxon>Insecta</taxon>
        <taxon>Pterygota</taxon>
        <taxon>Neoptera</taxon>
        <taxon>Endopterygota</taxon>
        <taxon>Coleoptera</taxon>
        <taxon>Polyphaga</taxon>
        <taxon>Cucujiformia</taxon>
        <taxon>Chrysomeloidea</taxon>
        <taxon>Chrysomelidae</taxon>
        <taxon>Galerucinae</taxon>
        <taxon>Alticini</taxon>
        <taxon>Psylliodes</taxon>
    </lineage>
</organism>
<evidence type="ECO:0000313" key="2">
    <source>
        <dbReference type="Proteomes" id="UP001153636"/>
    </source>
</evidence>
<reference evidence="1" key="1">
    <citation type="submission" date="2022-01" db="EMBL/GenBank/DDBJ databases">
        <authorList>
            <person name="King R."/>
        </authorList>
    </citation>
    <scope>NUCLEOTIDE SEQUENCE</scope>
</reference>
<evidence type="ECO:0000313" key="1">
    <source>
        <dbReference type="EMBL" id="CAH1113851.1"/>
    </source>
</evidence>
<sequence length="111" mass="12530">MDVNFLNKVSFMKENKQVVKLSDLPLNLPQKNFGAKITKGRFGDAVLLELEESVTFLPQRVTESYRPNLRHFIPEKYSIIFKGTVDVGKTNPALSFLIVENNQSSEGGQQT</sequence>
<dbReference type="Proteomes" id="UP001153636">
    <property type="component" value="Chromosome 7"/>
</dbReference>
<dbReference type="AlphaFoldDB" id="A0A9P0D7I9"/>